<comment type="activity regulation">
    <text evidence="12">Activated by a monovalent cation that binds near, but not in, the active site. The most likely occupant of the site in vivo is potassium. Ion binding induces a conformational change that may alter substrate affinity.</text>
</comment>
<dbReference type="HAMAP" id="MF_01987">
    <property type="entry name" value="Ribokinase"/>
    <property type="match status" value="1"/>
</dbReference>
<accession>A0A5C4X1R9</accession>
<keyword evidence="6 12" id="KW-0547">Nucleotide-binding</keyword>
<feature type="active site" description="Proton acceptor" evidence="12">
    <location>
        <position position="230"/>
    </location>
</feature>
<dbReference type="GO" id="GO:0005524">
    <property type="term" value="F:ATP binding"/>
    <property type="evidence" value="ECO:0007669"/>
    <property type="project" value="UniProtKB-UniRule"/>
</dbReference>
<evidence type="ECO:0000256" key="10">
    <source>
        <dbReference type="ARBA" id="ARBA00022958"/>
    </source>
</evidence>
<comment type="pathway">
    <text evidence="12">Carbohydrate metabolism; D-ribose degradation; D-ribose 5-phosphate from beta-D-ribopyranose: step 2/2.</text>
</comment>
<dbReference type="PANTHER" id="PTHR10584:SF166">
    <property type="entry name" value="RIBOKINASE"/>
    <property type="match status" value="1"/>
</dbReference>
<evidence type="ECO:0000256" key="3">
    <source>
        <dbReference type="ARBA" id="ARBA00016943"/>
    </source>
</evidence>
<keyword evidence="5 12" id="KW-0479">Metal-binding</keyword>
<evidence type="ECO:0000256" key="8">
    <source>
        <dbReference type="ARBA" id="ARBA00022840"/>
    </source>
</evidence>
<dbReference type="InterPro" id="IPR002139">
    <property type="entry name" value="Ribo/fructo_kinase"/>
</dbReference>
<gene>
    <name evidence="12" type="primary">rbsK</name>
    <name evidence="15" type="ORF">FHQ09_11650</name>
</gene>
<dbReference type="SUPFAM" id="SSF53613">
    <property type="entry name" value="Ribokinase-like"/>
    <property type="match status" value="1"/>
</dbReference>
<keyword evidence="4 12" id="KW-0808">Transferase</keyword>
<comment type="cofactor">
    <cofactor evidence="12">
        <name>Mg(2+)</name>
        <dbReference type="ChEBI" id="CHEBI:18420"/>
    </cofactor>
    <text evidence="12">Requires a divalent cation, most likely magnesium in vivo, as an electrophilic catalyst to aid phosphoryl group transfer. It is the chelate of the metal and the nucleotide that is the actual substrate.</text>
</comment>
<comment type="catalytic activity">
    <reaction evidence="12">
        <text>D-ribose + ATP = D-ribose 5-phosphate + ADP + H(+)</text>
        <dbReference type="Rhea" id="RHEA:13697"/>
        <dbReference type="ChEBI" id="CHEBI:15378"/>
        <dbReference type="ChEBI" id="CHEBI:30616"/>
        <dbReference type="ChEBI" id="CHEBI:47013"/>
        <dbReference type="ChEBI" id="CHEBI:78346"/>
        <dbReference type="ChEBI" id="CHEBI:456216"/>
        <dbReference type="EC" id="2.7.1.15"/>
    </reaction>
</comment>
<evidence type="ECO:0000256" key="7">
    <source>
        <dbReference type="ARBA" id="ARBA00022777"/>
    </source>
</evidence>
<organism evidence="15 16">
    <name type="scientific">Brevibacterium sediminis</name>
    <dbReference type="NCBI Taxonomy" id="1857024"/>
    <lineage>
        <taxon>Bacteria</taxon>
        <taxon>Bacillati</taxon>
        <taxon>Actinomycetota</taxon>
        <taxon>Actinomycetes</taxon>
        <taxon>Micrococcales</taxon>
        <taxon>Brevibacteriaceae</taxon>
        <taxon>Brevibacterium</taxon>
    </lineage>
</organism>
<evidence type="ECO:0000256" key="6">
    <source>
        <dbReference type="ARBA" id="ARBA00022741"/>
    </source>
</evidence>
<proteinExistence type="inferred from homology"/>
<feature type="binding site" evidence="12">
    <location>
        <position position="178"/>
    </location>
    <ligand>
        <name>ATP</name>
        <dbReference type="ChEBI" id="CHEBI:30616"/>
    </ligand>
</feature>
<dbReference type="PRINTS" id="PR00990">
    <property type="entry name" value="RIBOKINASE"/>
</dbReference>
<feature type="binding site" evidence="12">
    <location>
        <begin position="14"/>
        <end position="16"/>
    </location>
    <ligand>
        <name>substrate</name>
    </ligand>
</feature>
<comment type="caution">
    <text evidence="12">Lacks conserved residue(s) required for the propagation of feature annotation.</text>
</comment>
<dbReference type="AlphaFoldDB" id="A0A5C4X1R9"/>
<evidence type="ECO:0000256" key="4">
    <source>
        <dbReference type="ARBA" id="ARBA00022679"/>
    </source>
</evidence>
<evidence type="ECO:0000259" key="14">
    <source>
        <dbReference type="Pfam" id="PF00294"/>
    </source>
</evidence>
<keyword evidence="10 12" id="KW-0630">Potassium</keyword>
<dbReference type="GO" id="GO:0005829">
    <property type="term" value="C:cytosol"/>
    <property type="evidence" value="ECO:0007669"/>
    <property type="project" value="TreeGrafter"/>
</dbReference>
<feature type="binding site" evidence="12">
    <location>
        <position position="226"/>
    </location>
    <ligand>
        <name>K(+)</name>
        <dbReference type="ChEBI" id="CHEBI:29103"/>
    </ligand>
</feature>
<feature type="binding site" evidence="12">
    <location>
        <position position="254"/>
    </location>
    <ligand>
        <name>ATP</name>
        <dbReference type="ChEBI" id="CHEBI:30616"/>
    </ligand>
</feature>
<evidence type="ECO:0000256" key="5">
    <source>
        <dbReference type="ARBA" id="ARBA00022723"/>
    </source>
</evidence>
<feature type="binding site" evidence="12">
    <location>
        <position position="263"/>
    </location>
    <ligand>
        <name>K(+)</name>
        <dbReference type="ChEBI" id="CHEBI:29103"/>
    </ligand>
</feature>
<feature type="binding site" evidence="12">
    <location>
        <begin position="229"/>
        <end position="230"/>
    </location>
    <ligand>
        <name>ATP</name>
        <dbReference type="ChEBI" id="CHEBI:30616"/>
    </ligand>
</feature>
<dbReference type="Gene3D" id="3.40.1190.20">
    <property type="match status" value="1"/>
</dbReference>
<keyword evidence="8 12" id="KW-0067">ATP-binding</keyword>
<dbReference type="InterPro" id="IPR002173">
    <property type="entry name" value="Carboh/pur_kinase_PfkB_CS"/>
</dbReference>
<dbReference type="EC" id="2.7.1.15" evidence="2 12"/>
<evidence type="ECO:0000313" key="16">
    <source>
        <dbReference type="Proteomes" id="UP000314223"/>
    </source>
</evidence>
<dbReference type="Pfam" id="PF00294">
    <property type="entry name" value="PfkB"/>
    <property type="match status" value="1"/>
</dbReference>
<keyword evidence="7 12" id="KW-0418">Kinase</keyword>
<dbReference type="PROSITE" id="PS00584">
    <property type="entry name" value="PFKB_KINASES_2"/>
    <property type="match status" value="1"/>
</dbReference>
<comment type="similarity">
    <text evidence="1">Belongs to the carbohydrate kinase pfkB family.</text>
</comment>
<feature type="binding site" evidence="12">
    <location>
        <position position="230"/>
    </location>
    <ligand>
        <name>substrate</name>
    </ligand>
</feature>
<dbReference type="InterPro" id="IPR029056">
    <property type="entry name" value="Ribokinase-like"/>
</dbReference>
<comment type="subunit">
    <text evidence="12">Homodimer.</text>
</comment>
<dbReference type="UniPathway" id="UPA00916">
    <property type="reaction ID" value="UER00889"/>
</dbReference>
<evidence type="ECO:0000256" key="11">
    <source>
        <dbReference type="ARBA" id="ARBA00023277"/>
    </source>
</evidence>
<dbReference type="Proteomes" id="UP000314223">
    <property type="component" value="Unassembled WGS sequence"/>
</dbReference>
<name>A0A5C4X1R9_9MICO</name>
<dbReference type="InterPro" id="IPR011611">
    <property type="entry name" value="PfkB_dom"/>
</dbReference>
<dbReference type="GO" id="GO:0004747">
    <property type="term" value="F:ribokinase activity"/>
    <property type="evidence" value="ECO:0007669"/>
    <property type="project" value="UniProtKB-UniRule"/>
</dbReference>
<evidence type="ECO:0000256" key="9">
    <source>
        <dbReference type="ARBA" id="ARBA00022842"/>
    </source>
</evidence>
<feature type="binding site" evidence="12">
    <location>
        <position position="137"/>
    </location>
    <ligand>
        <name>substrate</name>
    </ligand>
</feature>
<evidence type="ECO:0000256" key="1">
    <source>
        <dbReference type="ARBA" id="ARBA00005380"/>
    </source>
</evidence>
<protein>
    <recommendedName>
        <fullName evidence="3 12">Ribokinase</fullName>
        <shortName evidence="12">RK</shortName>
        <ecNumber evidence="2 12">2.7.1.15</ecNumber>
    </recommendedName>
</protein>
<keyword evidence="9 12" id="KW-0460">Magnesium</keyword>
<dbReference type="PANTHER" id="PTHR10584">
    <property type="entry name" value="SUGAR KINASE"/>
    <property type="match status" value="1"/>
</dbReference>
<feature type="binding site" evidence="12">
    <location>
        <begin position="42"/>
        <end position="46"/>
    </location>
    <ligand>
        <name>substrate</name>
    </ligand>
</feature>
<comment type="subcellular location">
    <subcellularLocation>
        <location evidence="12">Cytoplasm</location>
    </subcellularLocation>
</comment>
<feature type="binding site" evidence="12">
    <location>
        <begin position="197"/>
        <end position="202"/>
    </location>
    <ligand>
        <name>ATP</name>
        <dbReference type="ChEBI" id="CHEBI:30616"/>
    </ligand>
</feature>
<evidence type="ECO:0000256" key="13">
    <source>
        <dbReference type="SAM" id="MobiDB-lite"/>
    </source>
</evidence>
<evidence type="ECO:0000313" key="15">
    <source>
        <dbReference type="EMBL" id="TNM54495.1"/>
    </source>
</evidence>
<dbReference type="CDD" id="cd01174">
    <property type="entry name" value="ribokinase"/>
    <property type="match status" value="1"/>
</dbReference>
<reference evidence="15 16" key="1">
    <citation type="submission" date="2019-06" db="EMBL/GenBank/DDBJ databases">
        <authorList>
            <person name="Mardanova A.M."/>
            <person name="Pudova D.S."/>
            <person name="Shagimardanova E.I."/>
            <person name="Gogoleva N.E."/>
            <person name="Lutfullin M.T."/>
            <person name="Hadieva G.F."/>
            <person name="Sharipova M.R."/>
        </authorList>
    </citation>
    <scope>NUCLEOTIDE SEQUENCE [LARGE SCALE GENOMIC DNA]</scope>
    <source>
        <strain evidence="15 16">MG-1</strain>
    </source>
</reference>
<comment type="function">
    <text evidence="12">Catalyzes the phosphorylation of ribose at O-5 in a reaction requiring ATP and magnesium. The resulting D-ribose-5-phosphate can then be used either for sythesis of nucleotides, histidine, and tryptophan, or as a component of the pentose phosphate pathway.</text>
</comment>
<keyword evidence="12" id="KW-0963">Cytoplasm</keyword>
<dbReference type="EMBL" id="VDMQ01000006">
    <property type="protein sequence ID" value="TNM54495.1"/>
    <property type="molecule type" value="Genomic_DNA"/>
</dbReference>
<feature type="binding site" evidence="12">
    <location>
        <position position="260"/>
    </location>
    <ligand>
        <name>K(+)</name>
        <dbReference type="ChEBI" id="CHEBI:29103"/>
    </ligand>
</feature>
<keyword evidence="11 12" id="KW-0119">Carbohydrate metabolism</keyword>
<dbReference type="GO" id="GO:0046872">
    <property type="term" value="F:metal ion binding"/>
    <property type="evidence" value="ECO:0007669"/>
    <property type="project" value="UniProtKB-KW"/>
</dbReference>
<evidence type="ECO:0000256" key="2">
    <source>
        <dbReference type="ARBA" id="ARBA00012035"/>
    </source>
</evidence>
<dbReference type="GO" id="GO:0019303">
    <property type="term" value="P:D-ribose catabolic process"/>
    <property type="evidence" value="ECO:0007669"/>
    <property type="project" value="UniProtKB-UniRule"/>
</dbReference>
<evidence type="ECO:0000256" key="12">
    <source>
        <dbReference type="HAMAP-Rule" id="MF_01987"/>
    </source>
</evidence>
<feature type="domain" description="Carbohydrate kinase PfkB" evidence="14">
    <location>
        <begin position="7"/>
        <end position="267"/>
    </location>
</feature>
<dbReference type="RefSeq" id="WP_139468915.1">
    <property type="nucleotide sequence ID" value="NZ_JBHYOX010000018.1"/>
</dbReference>
<comment type="caution">
    <text evidence="15">The sequence shown here is derived from an EMBL/GenBank/DDBJ whole genome shotgun (WGS) entry which is preliminary data.</text>
</comment>
<feature type="region of interest" description="Disordered" evidence="13">
    <location>
        <begin position="26"/>
        <end position="45"/>
    </location>
</feature>
<comment type="similarity">
    <text evidence="12">Belongs to the carbohydrate kinase PfkB family. Ribokinase subfamily.</text>
</comment>
<sequence>MTIDCSLTVVGSINADITATTSRLPAAGETVGGGRLSRSPGGKGANQAAAAVRLGARTRMIGAVGPDSDGRAMLEALRAAGVDTDDIAEATAETGTALIMVDAHGENQIAVCEGANAEVSLDGIEFRADEAVLTQLEISLDLIVELANHVPGFLAVNAAPALQLPAEVVDRADLIIVNEYEYSQLPQLQNAKLVAVTYGAEGSALLQRGEQIAFAEAVPANPVSTVGAGDAYCAALTIGLTSGLEPERALRAANAVGAAAVEVATAQPEFDRFEMYLPTLD</sequence>
<dbReference type="InterPro" id="IPR011877">
    <property type="entry name" value="Ribokinase"/>
</dbReference>